<evidence type="ECO:0000256" key="1">
    <source>
        <dbReference type="ARBA" id="ARBA00004141"/>
    </source>
</evidence>
<reference evidence="5 6" key="1">
    <citation type="submission" date="2018-02" db="EMBL/GenBank/DDBJ databases">
        <title>The genomes of Aspergillus section Nigri reveals drivers in fungal speciation.</title>
        <authorList>
            <consortium name="DOE Joint Genome Institute"/>
            <person name="Vesth T.C."/>
            <person name="Nybo J."/>
            <person name="Theobald S."/>
            <person name="Brandl J."/>
            <person name="Frisvad J.C."/>
            <person name="Nielsen K.F."/>
            <person name="Lyhne E.K."/>
            <person name="Kogle M.E."/>
            <person name="Kuo A."/>
            <person name="Riley R."/>
            <person name="Clum A."/>
            <person name="Nolan M."/>
            <person name="Lipzen A."/>
            <person name="Salamov A."/>
            <person name="Henrissat B."/>
            <person name="Wiebenga A."/>
            <person name="De vries R.P."/>
            <person name="Grigoriev I.V."/>
            <person name="Mortensen U.H."/>
            <person name="Andersen M.R."/>
            <person name="Baker S.E."/>
        </authorList>
    </citation>
    <scope>NUCLEOTIDE SEQUENCE [LARGE SCALE GENOMIC DNA]</scope>
    <source>
        <strain evidence="5 6">CBS 101889</strain>
    </source>
</reference>
<organism evidence="5 6">
    <name type="scientific">Aspergillus homomorphus (strain CBS 101889)</name>
    <dbReference type="NCBI Taxonomy" id="1450537"/>
    <lineage>
        <taxon>Eukaryota</taxon>
        <taxon>Fungi</taxon>
        <taxon>Dikarya</taxon>
        <taxon>Ascomycota</taxon>
        <taxon>Pezizomycotina</taxon>
        <taxon>Eurotiomycetes</taxon>
        <taxon>Eurotiomycetidae</taxon>
        <taxon>Eurotiales</taxon>
        <taxon>Aspergillaceae</taxon>
        <taxon>Aspergillus</taxon>
        <taxon>Aspergillus subgen. Circumdati</taxon>
    </lineage>
</organism>
<comment type="similarity">
    <text evidence="2">Belongs to the major facilitator superfamily. Monocarboxylate porter (TC 2.A.1.13) family.</text>
</comment>
<keyword evidence="6" id="KW-1185">Reference proteome</keyword>
<dbReference type="SUPFAM" id="SSF103473">
    <property type="entry name" value="MFS general substrate transporter"/>
    <property type="match status" value="1"/>
</dbReference>
<feature type="domain" description="Major facilitator superfamily (MFS) profile" evidence="4">
    <location>
        <begin position="24"/>
        <end position="411"/>
    </location>
</feature>
<feature type="transmembrane region" description="Helical" evidence="3">
    <location>
        <begin position="63"/>
        <end position="82"/>
    </location>
</feature>
<evidence type="ECO:0000259" key="4">
    <source>
        <dbReference type="PROSITE" id="PS50850"/>
    </source>
</evidence>
<name>A0A395I2F4_ASPHC</name>
<dbReference type="GO" id="GO:0022857">
    <property type="term" value="F:transmembrane transporter activity"/>
    <property type="evidence" value="ECO:0007669"/>
    <property type="project" value="InterPro"/>
</dbReference>
<evidence type="ECO:0000313" key="5">
    <source>
        <dbReference type="EMBL" id="RAL13358.1"/>
    </source>
</evidence>
<comment type="subcellular location">
    <subcellularLocation>
        <location evidence="1">Membrane</location>
        <topology evidence="1">Multi-pass membrane protein</topology>
    </subcellularLocation>
</comment>
<dbReference type="GeneID" id="37203186"/>
<dbReference type="InterPro" id="IPR036259">
    <property type="entry name" value="MFS_trans_sf"/>
</dbReference>
<feature type="transmembrane region" description="Helical" evidence="3">
    <location>
        <begin position="264"/>
        <end position="283"/>
    </location>
</feature>
<feature type="transmembrane region" description="Helical" evidence="3">
    <location>
        <begin position="223"/>
        <end position="244"/>
    </location>
</feature>
<dbReference type="InterPro" id="IPR020846">
    <property type="entry name" value="MFS_dom"/>
</dbReference>
<dbReference type="InterPro" id="IPR050327">
    <property type="entry name" value="Proton-linked_MCT"/>
</dbReference>
<dbReference type="Pfam" id="PF07690">
    <property type="entry name" value="MFS_1"/>
    <property type="match status" value="1"/>
</dbReference>
<evidence type="ECO:0000256" key="3">
    <source>
        <dbReference type="SAM" id="Phobius"/>
    </source>
</evidence>
<protein>
    <submittedName>
        <fullName evidence="5">MFS general substrate transporter</fullName>
    </submittedName>
</protein>
<evidence type="ECO:0000313" key="6">
    <source>
        <dbReference type="Proteomes" id="UP000248961"/>
    </source>
</evidence>
<dbReference type="Proteomes" id="UP000248961">
    <property type="component" value="Unassembled WGS sequence"/>
</dbReference>
<keyword evidence="3" id="KW-1133">Transmembrane helix</keyword>
<feature type="transmembrane region" description="Helical" evidence="3">
    <location>
        <begin position="151"/>
        <end position="170"/>
    </location>
</feature>
<feature type="transmembrane region" description="Helical" evidence="3">
    <location>
        <begin position="21"/>
        <end position="43"/>
    </location>
</feature>
<proteinExistence type="inferred from homology"/>
<dbReference type="VEuPathDB" id="FungiDB:BO97DRAFT_450012"/>
<keyword evidence="3" id="KW-0812">Transmembrane</keyword>
<keyword evidence="3" id="KW-0472">Membrane</keyword>
<feature type="transmembrane region" description="Helical" evidence="3">
    <location>
        <begin position="128"/>
        <end position="146"/>
    </location>
</feature>
<dbReference type="GO" id="GO:0016020">
    <property type="term" value="C:membrane"/>
    <property type="evidence" value="ECO:0007669"/>
    <property type="project" value="UniProtKB-SubCell"/>
</dbReference>
<dbReference type="AlphaFoldDB" id="A0A395I2F4"/>
<dbReference type="PANTHER" id="PTHR11360">
    <property type="entry name" value="MONOCARBOXYLATE TRANSPORTER"/>
    <property type="match status" value="1"/>
</dbReference>
<accession>A0A395I2F4</accession>
<feature type="transmembrane region" description="Helical" evidence="3">
    <location>
        <begin position="386"/>
        <end position="405"/>
    </location>
</feature>
<feature type="transmembrane region" description="Helical" evidence="3">
    <location>
        <begin position="353"/>
        <end position="374"/>
    </location>
</feature>
<feature type="transmembrane region" description="Helical" evidence="3">
    <location>
        <begin position="182"/>
        <end position="202"/>
    </location>
</feature>
<sequence>MIYSSGRAMWDDVADEPPPDGGLTAWLQVLAGHLVVFNAWGYANSFGIFQSYYASSLNLPASTISWIGSTQVFLIFLIGAVSGRAFDTGYYQPILWTGCLLQLLAIFTTSICTSYWQLFLAQGICQGFGNGLTFCPTIALISTYFATKRTIAISTAASGAATGGIVFPIIAEQLLPRLGFPWTIRIMGFVVLLNVAVVLSIVKARQLPLKSRQLIELAAFKELPYLLFTISMFFTLWATYFAYYYVRSYALDKLHVSEASSYNLLLIVNAIGIPGRIIPALLADRCSSAITVLIPIIFFAAICLYMWLLVLSLAHEIVWVIFFGFFGAGIQGLFPSTLASLTKDLAKSGTRIGMVFTIISIPCLTGPPLAGKLIQICNGSYLGAQIWGGSCLLLGGSLLVAARIASLRRRC</sequence>
<dbReference type="OrthoDB" id="6499973at2759"/>
<dbReference type="PANTHER" id="PTHR11360:SF130">
    <property type="entry name" value="MAJOR FACILITATOR SUPERFAMILY (MFS) PROFILE DOMAIN-CONTAINING PROTEIN-RELATED"/>
    <property type="match status" value="1"/>
</dbReference>
<feature type="transmembrane region" description="Helical" evidence="3">
    <location>
        <begin position="317"/>
        <end position="341"/>
    </location>
</feature>
<gene>
    <name evidence="5" type="ORF">BO97DRAFT_450012</name>
</gene>
<feature type="transmembrane region" description="Helical" evidence="3">
    <location>
        <begin position="290"/>
        <end position="311"/>
    </location>
</feature>
<dbReference type="PROSITE" id="PS50850">
    <property type="entry name" value="MFS"/>
    <property type="match status" value="1"/>
</dbReference>
<evidence type="ECO:0000256" key="2">
    <source>
        <dbReference type="ARBA" id="ARBA00006727"/>
    </source>
</evidence>
<dbReference type="EMBL" id="KZ824279">
    <property type="protein sequence ID" value="RAL13358.1"/>
    <property type="molecule type" value="Genomic_DNA"/>
</dbReference>
<feature type="transmembrane region" description="Helical" evidence="3">
    <location>
        <begin position="94"/>
        <end position="116"/>
    </location>
</feature>
<dbReference type="RefSeq" id="XP_025552512.1">
    <property type="nucleotide sequence ID" value="XM_025698897.1"/>
</dbReference>
<dbReference type="Gene3D" id="1.20.1250.20">
    <property type="entry name" value="MFS general substrate transporter like domains"/>
    <property type="match status" value="1"/>
</dbReference>
<dbReference type="InterPro" id="IPR011701">
    <property type="entry name" value="MFS"/>
</dbReference>